<sequence length="315" mass="34614">MGCLPRIPDRGQSAWPIRLTLAGMTRTARSIGLLLVLAVVLIAAGYVSLNPPGKGGSGDGEGLGYRARPVQLAPERADLAGVPSMEKVFDRLAEARPFNIFIVGDSTGISERGWQRQLMAWLGEKTGRAVSFTQWFTTEDGGQGYYKPFELVGGGGAPINVYNASAGGKGWDYTEETLSETMDPLDGKRVDLLIVNHGHNVFPAGDYYAEGVLRVMDPLVREHPEMGVLLMKQNPEKNSNRDSAMRSVSRQIDFYSEETGAMFVDVFAAFEETGQPESLIDKTKFHPTPKGYVLWFETVRDALEPLLPTRRTTAR</sequence>
<organism evidence="2 3">
    <name type="scientific">Nocardioides nanhaiensis</name>
    <dbReference type="NCBI Taxonomy" id="1476871"/>
    <lineage>
        <taxon>Bacteria</taxon>
        <taxon>Bacillati</taxon>
        <taxon>Actinomycetota</taxon>
        <taxon>Actinomycetes</taxon>
        <taxon>Propionibacteriales</taxon>
        <taxon>Nocardioidaceae</taxon>
        <taxon>Nocardioides</taxon>
    </lineage>
</organism>
<accession>A0ABP8VV17</accession>
<dbReference type="Proteomes" id="UP001500621">
    <property type="component" value="Unassembled WGS sequence"/>
</dbReference>
<dbReference type="Gene3D" id="3.40.50.1110">
    <property type="entry name" value="SGNH hydrolase"/>
    <property type="match status" value="1"/>
</dbReference>
<keyword evidence="1" id="KW-0472">Membrane</keyword>
<keyword evidence="3" id="KW-1185">Reference proteome</keyword>
<dbReference type="EMBL" id="BAABIM010000001">
    <property type="protein sequence ID" value="GAA4672902.1"/>
    <property type="molecule type" value="Genomic_DNA"/>
</dbReference>
<feature type="transmembrane region" description="Helical" evidence="1">
    <location>
        <begin position="31"/>
        <end position="49"/>
    </location>
</feature>
<evidence type="ECO:0000256" key="1">
    <source>
        <dbReference type="SAM" id="Phobius"/>
    </source>
</evidence>
<keyword evidence="1" id="KW-1133">Transmembrane helix</keyword>
<name>A0ABP8VV17_9ACTN</name>
<gene>
    <name evidence="2" type="ORF">GCM10023226_07310</name>
</gene>
<dbReference type="InterPro" id="IPR036514">
    <property type="entry name" value="SGNH_hydro_sf"/>
</dbReference>
<proteinExistence type="predicted"/>
<dbReference type="CDD" id="cd00229">
    <property type="entry name" value="SGNH_hydrolase"/>
    <property type="match status" value="1"/>
</dbReference>
<evidence type="ECO:0008006" key="4">
    <source>
        <dbReference type="Google" id="ProtNLM"/>
    </source>
</evidence>
<evidence type="ECO:0000313" key="2">
    <source>
        <dbReference type="EMBL" id="GAA4672902.1"/>
    </source>
</evidence>
<dbReference type="SUPFAM" id="SSF52266">
    <property type="entry name" value="SGNH hydrolase"/>
    <property type="match status" value="1"/>
</dbReference>
<comment type="caution">
    <text evidence="2">The sequence shown here is derived from an EMBL/GenBank/DDBJ whole genome shotgun (WGS) entry which is preliminary data.</text>
</comment>
<keyword evidence="1" id="KW-0812">Transmembrane</keyword>
<protein>
    <recommendedName>
        <fullName evidence="4">SGNH hydrolase-type esterase domain-containing protein</fullName>
    </recommendedName>
</protein>
<evidence type="ECO:0000313" key="3">
    <source>
        <dbReference type="Proteomes" id="UP001500621"/>
    </source>
</evidence>
<reference evidence="3" key="1">
    <citation type="journal article" date="2019" name="Int. J. Syst. Evol. Microbiol.">
        <title>The Global Catalogue of Microorganisms (GCM) 10K type strain sequencing project: providing services to taxonomists for standard genome sequencing and annotation.</title>
        <authorList>
            <consortium name="The Broad Institute Genomics Platform"/>
            <consortium name="The Broad Institute Genome Sequencing Center for Infectious Disease"/>
            <person name="Wu L."/>
            <person name="Ma J."/>
        </authorList>
    </citation>
    <scope>NUCLEOTIDE SEQUENCE [LARGE SCALE GENOMIC DNA]</scope>
    <source>
        <strain evidence="3">JCM 18127</strain>
    </source>
</reference>